<evidence type="ECO:0000256" key="6">
    <source>
        <dbReference type="ARBA" id="ARBA00022989"/>
    </source>
</evidence>
<feature type="region of interest" description="Disordered" evidence="8">
    <location>
        <begin position="37"/>
        <end position="107"/>
    </location>
</feature>
<dbReference type="SUPFAM" id="SSF144083">
    <property type="entry name" value="Magnesium transport protein CorA, transmembrane region"/>
    <property type="match status" value="1"/>
</dbReference>
<evidence type="ECO:0000256" key="9">
    <source>
        <dbReference type="SAM" id="Phobius"/>
    </source>
</evidence>
<keyword evidence="6 9" id="KW-1133">Transmembrane helix</keyword>
<dbReference type="GO" id="GO:0015095">
    <property type="term" value="F:magnesium ion transmembrane transporter activity"/>
    <property type="evidence" value="ECO:0007669"/>
    <property type="project" value="TreeGrafter"/>
</dbReference>
<feature type="transmembrane region" description="Helical" evidence="9">
    <location>
        <begin position="532"/>
        <end position="553"/>
    </location>
</feature>
<dbReference type="GO" id="GO:0015087">
    <property type="term" value="F:cobalt ion transmembrane transporter activity"/>
    <property type="evidence" value="ECO:0007669"/>
    <property type="project" value="TreeGrafter"/>
</dbReference>
<dbReference type="AlphaFoldDB" id="A0A1B2J5W0"/>
<dbReference type="InterPro" id="IPR045863">
    <property type="entry name" value="CorA_TM1_TM2"/>
</dbReference>
<evidence type="ECO:0000313" key="11">
    <source>
        <dbReference type="Proteomes" id="UP000094565"/>
    </source>
</evidence>
<sequence length="604" mass="69413">MVSVFDSGDATVPDLPDFSSNFSDDLVHEYKVNARKEDDFNTSDFSHTDEDDDSSDSTQPATTVGKKKKKFYQIYQEPPVHKPRKPKKKYFRNYGNSNTSSSEARKRANWEPGIDVLTTNVVLNTIGSSITVTDYSQSRYRIQHLEVPPDSDSTSNLPLNEALSSKHEWGKVRWINVNGLSWSAISTISAHFKIHRLAIEDMVDIPQRTKIDQYPEHTFCCLPLVKLVKIKESQDARRRWFMFPKRKKSNNKSTEPTQTESNNSDDSDSETITERLAKTEMRKISVKLPSNTQVYRRLQRLQPLSYRKLAIGIEQVSLFLFPDNVIVTFFEHSAHDIENAIFTRLTPDGSTILQKSCNPYILMQSIIDAIVDLSYPIMTAYRRKLSEMELQILDAPKIVHTRQLHLMISELSLLKQAISPTTSLLGSLRDYSNKHSIVISSKQQPKEFFEDCSLYLDDVKDHTLTYTNDIDMMTSQIENLVDLIFNTISVDTNSSMQQLSLVTVIFLPLSFWTGYYGMNFESFGDLEHNVSYYWKIAVPFCVVLLVLIMWMPLKSLLNIWTNKARLSTSHLYIPTKIHTSSRHREQNNKTAEMSTEHPTTNNIV</sequence>
<reference evidence="10 11" key="1">
    <citation type="submission" date="2016-02" db="EMBL/GenBank/DDBJ databases">
        <title>Comparative genomic and transcriptomic foundation for Pichia pastoris.</title>
        <authorList>
            <person name="Love K.R."/>
            <person name="Shah K.A."/>
            <person name="Whittaker C.A."/>
            <person name="Wu J."/>
            <person name="Bartlett M.C."/>
            <person name="Ma D."/>
            <person name="Leeson R.L."/>
            <person name="Priest M."/>
            <person name="Young S.K."/>
            <person name="Love J.C."/>
        </authorList>
    </citation>
    <scope>NUCLEOTIDE SEQUENCE [LARGE SCALE GENOMIC DNA]</scope>
    <source>
        <strain evidence="10 11">ATCC 28485</strain>
    </source>
</reference>
<evidence type="ECO:0000256" key="5">
    <source>
        <dbReference type="ARBA" id="ARBA00022692"/>
    </source>
</evidence>
<accession>A0A1B2J5W0</accession>
<dbReference type="OrthoDB" id="165352at2759"/>
<dbReference type="Proteomes" id="UP000094565">
    <property type="component" value="Chromosome 1"/>
</dbReference>
<evidence type="ECO:0000256" key="7">
    <source>
        <dbReference type="ARBA" id="ARBA00023136"/>
    </source>
</evidence>
<dbReference type="SUPFAM" id="SSF143865">
    <property type="entry name" value="CorA soluble domain-like"/>
    <property type="match status" value="1"/>
</dbReference>
<evidence type="ECO:0000256" key="4">
    <source>
        <dbReference type="ARBA" id="ARBA00022475"/>
    </source>
</evidence>
<dbReference type="GO" id="GO:0005886">
    <property type="term" value="C:plasma membrane"/>
    <property type="evidence" value="ECO:0007669"/>
    <property type="project" value="UniProtKB-SubCell"/>
</dbReference>
<proteinExistence type="inferred from homology"/>
<dbReference type="PANTHER" id="PTHR46494">
    <property type="entry name" value="CORA FAMILY METAL ION TRANSPORTER (EUROFUNG)"/>
    <property type="match status" value="1"/>
</dbReference>
<evidence type="ECO:0000256" key="3">
    <source>
        <dbReference type="ARBA" id="ARBA00022448"/>
    </source>
</evidence>
<comment type="similarity">
    <text evidence="2">Belongs to the CorA metal ion transporter (MIT) (TC 1.A.35) family.</text>
</comment>
<feature type="region of interest" description="Disordered" evidence="8">
    <location>
        <begin position="582"/>
        <end position="604"/>
    </location>
</feature>
<dbReference type="PANTHER" id="PTHR46494:SF1">
    <property type="entry name" value="CORA FAMILY METAL ION TRANSPORTER (EUROFUNG)"/>
    <property type="match status" value="1"/>
</dbReference>
<evidence type="ECO:0000256" key="8">
    <source>
        <dbReference type="SAM" id="MobiDB-lite"/>
    </source>
</evidence>
<keyword evidence="7 9" id="KW-0472">Membrane</keyword>
<dbReference type="EMBL" id="CP014584">
    <property type="protein sequence ID" value="ANZ73361.1"/>
    <property type="molecule type" value="Genomic_DNA"/>
</dbReference>
<feature type="transmembrane region" description="Helical" evidence="9">
    <location>
        <begin position="499"/>
        <end position="517"/>
    </location>
</feature>
<dbReference type="GO" id="GO:0050897">
    <property type="term" value="F:cobalt ion binding"/>
    <property type="evidence" value="ECO:0007669"/>
    <property type="project" value="TreeGrafter"/>
</dbReference>
<keyword evidence="4" id="KW-1003">Cell membrane</keyword>
<protein>
    <submittedName>
        <fullName evidence="10">BA75_01453T0</fullName>
    </submittedName>
</protein>
<keyword evidence="3" id="KW-0813">Transport</keyword>
<name>A0A1B2J5W0_PICPA</name>
<keyword evidence="5 9" id="KW-0812">Transmembrane</keyword>
<feature type="compositionally biased region" description="Polar residues" evidence="8">
    <location>
        <begin position="588"/>
        <end position="604"/>
    </location>
</feature>
<dbReference type="InterPro" id="IPR002523">
    <property type="entry name" value="MgTranspt_CorA/ZnTranspt_ZntB"/>
</dbReference>
<keyword evidence="11" id="KW-1185">Reference proteome</keyword>
<evidence type="ECO:0000313" key="10">
    <source>
        <dbReference type="EMBL" id="ANZ73361.1"/>
    </source>
</evidence>
<feature type="region of interest" description="Disordered" evidence="8">
    <location>
        <begin position="1"/>
        <end position="22"/>
    </location>
</feature>
<dbReference type="Gene3D" id="1.20.58.340">
    <property type="entry name" value="Magnesium transport protein CorA, transmembrane region"/>
    <property type="match status" value="2"/>
</dbReference>
<evidence type="ECO:0000256" key="2">
    <source>
        <dbReference type="ARBA" id="ARBA00009765"/>
    </source>
</evidence>
<gene>
    <name evidence="10" type="ORF">ATY40_BA7501453</name>
</gene>
<organism evidence="10 11">
    <name type="scientific">Komagataella pastoris</name>
    <name type="common">Yeast</name>
    <name type="synonym">Pichia pastoris</name>
    <dbReference type="NCBI Taxonomy" id="4922"/>
    <lineage>
        <taxon>Eukaryota</taxon>
        <taxon>Fungi</taxon>
        <taxon>Dikarya</taxon>
        <taxon>Ascomycota</taxon>
        <taxon>Saccharomycotina</taxon>
        <taxon>Pichiomycetes</taxon>
        <taxon>Pichiales</taxon>
        <taxon>Pichiaceae</taxon>
        <taxon>Komagataella</taxon>
    </lineage>
</organism>
<feature type="region of interest" description="Disordered" evidence="8">
    <location>
        <begin position="245"/>
        <end position="271"/>
    </location>
</feature>
<comment type="subcellular location">
    <subcellularLocation>
        <location evidence="1">Cell membrane</location>
        <topology evidence="1">Multi-pass membrane protein</topology>
    </subcellularLocation>
</comment>
<dbReference type="Pfam" id="PF01544">
    <property type="entry name" value="CorA"/>
    <property type="match status" value="1"/>
</dbReference>
<dbReference type="Gene3D" id="3.30.460.20">
    <property type="entry name" value="CorA soluble domain-like"/>
    <property type="match status" value="1"/>
</dbReference>
<dbReference type="InterPro" id="IPR045861">
    <property type="entry name" value="CorA_cytoplasmic_dom"/>
</dbReference>
<dbReference type="GO" id="GO:0000287">
    <property type="term" value="F:magnesium ion binding"/>
    <property type="evidence" value="ECO:0007669"/>
    <property type="project" value="TreeGrafter"/>
</dbReference>
<evidence type="ECO:0000256" key="1">
    <source>
        <dbReference type="ARBA" id="ARBA00004651"/>
    </source>
</evidence>
<feature type="compositionally biased region" description="Basic residues" evidence="8">
    <location>
        <begin position="81"/>
        <end position="91"/>
    </location>
</feature>